<dbReference type="SUPFAM" id="SSF54695">
    <property type="entry name" value="POZ domain"/>
    <property type="match status" value="1"/>
</dbReference>
<proteinExistence type="predicted"/>
<keyword evidence="3" id="KW-1185">Reference proteome</keyword>
<dbReference type="Proteomes" id="UP001642540">
    <property type="component" value="Unassembled WGS sequence"/>
</dbReference>
<dbReference type="InterPro" id="IPR011333">
    <property type="entry name" value="SKP1/BTB/POZ_sf"/>
</dbReference>
<feature type="domain" description="BTB" evidence="1">
    <location>
        <begin position="117"/>
        <end position="181"/>
    </location>
</feature>
<dbReference type="PROSITE" id="PS50097">
    <property type="entry name" value="BTB"/>
    <property type="match status" value="1"/>
</dbReference>
<gene>
    <name evidence="2" type="ORF">ODALV1_LOCUS13692</name>
</gene>
<accession>A0ABP1QQK8</accession>
<sequence length="263" mass="30684">MNVNVRFRHRIHVSVSSLPDILIDWNVDLVMIIEYEDRTWNFDCNLSIRGRGVVLTKFTPQEDLEFRQAIRSGKGKITIEIKFGERRLIPPTTTDMPFQPIPTTVFARNLLEEQIQTDVYLVSLNTVLFPCHKGFLAAHSAWFHHLFQSRPEEKIWKFRMTEEGLTAFLKYIYYADTEDPKKNLKIAVELLKIGRKYKITSMEKGMTDLLLEVPTTAFTWEIALELFCFLRKEEGFEALENKVIECMKRNSAKVSESETLQGI</sequence>
<dbReference type="CDD" id="cd18186">
    <property type="entry name" value="BTB_POZ_ZBTB_KLHL-like"/>
    <property type="match status" value="1"/>
</dbReference>
<dbReference type="Gene3D" id="3.30.710.10">
    <property type="entry name" value="Potassium Channel Kv1.1, Chain A"/>
    <property type="match status" value="1"/>
</dbReference>
<reference evidence="2 3" key="1">
    <citation type="submission" date="2024-08" db="EMBL/GenBank/DDBJ databases">
        <authorList>
            <person name="Cucini C."/>
            <person name="Frati F."/>
        </authorList>
    </citation>
    <scope>NUCLEOTIDE SEQUENCE [LARGE SCALE GENOMIC DNA]</scope>
</reference>
<dbReference type="Pfam" id="PF00651">
    <property type="entry name" value="BTB"/>
    <property type="match status" value="1"/>
</dbReference>
<evidence type="ECO:0000313" key="2">
    <source>
        <dbReference type="EMBL" id="CAL8109789.1"/>
    </source>
</evidence>
<comment type="caution">
    <text evidence="2">The sequence shown here is derived from an EMBL/GenBank/DDBJ whole genome shotgun (WGS) entry which is preliminary data.</text>
</comment>
<dbReference type="EMBL" id="CAXLJM020000042">
    <property type="protein sequence ID" value="CAL8109789.1"/>
    <property type="molecule type" value="Genomic_DNA"/>
</dbReference>
<name>A0ABP1QQK8_9HEXA</name>
<evidence type="ECO:0000313" key="3">
    <source>
        <dbReference type="Proteomes" id="UP001642540"/>
    </source>
</evidence>
<evidence type="ECO:0000259" key="1">
    <source>
        <dbReference type="PROSITE" id="PS50097"/>
    </source>
</evidence>
<dbReference type="InterPro" id="IPR000210">
    <property type="entry name" value="BTB/POZ_dom"/>
</dbReference>
<organism evidence="2 3">
    <name type="scientific">Orchesella dallaii</name>
    <dbReference type="NCBI Taxonomy" id="48710"/>
    <lineage>
        <taxon>Eukaryota</taxon>
        <taxon>Metazoa</taxon>
        <taxon>Ecdysozoa</taxon>
        <taxon>Arthropoda</taxon>
        <taxon>Hexapoda</taxon>
        <taxon>Collembola</taxon>
        <taxon>Entomobryomorpha</taxon>
        <taxon>Entomobryoidea</taxon>
        <taxon>Orchesellidae</taxon>
        <taxon>Orchesellinae</taxon>
        <taxon>Orchesella</taxon>
    </lineage>
</organism>
<protein>
    <recommendedName>
        <fullName evidence="1">BTB domain-containing protein</fullName>
    </recommendedName>
</protein>
<dbReference type="SMART" id="SM00225">
    <property type="entry name" value="BTB"/>
    <property type="match status" value="1"/>
</dbReference>